<sequence>MFIGASTTQQHQQHPQQQDDDDDDNIIEIHALSPPQPPPQPPYHPRRGEAWETTSHRSSNLSVGSTESENFTTMSREFNALVVAGNDIDVNEHHEPITNLERIREEEYPVDSNPLAIVADTNPRVASPTRRGGGGGGGGMSLISSSTGGSGTHSDVSSVQRVKKEEVESKISAWQNAKIAKINNRFKRDDAIITGWENEQVQKSTSWMKKVERKLEEKRAKAMEKMQNDVAKARRKAEERRATAEAKRGTKVARVMEIANLMKAVGRAPTKRSFF</sequence>
<comment type="caution">
    <text evidence="1">The sequence shown here is derived from an EMBL/GenBank/DDBJ whole genome shotgun (WGS) entry which is preliminary data.</text>
</comment>
<reference evidence="2" key="1">
    <citation type="journal article" date="2022" name="Mol. Ecol. Resour.">
        <title>The genomes of chicory, endive, great burdock and yacon provide insights into Asteraceae palaeo-polyploidization history and plant inulin production.</title>
        <authorList>
            <person name="Fan W."/>
            <person name="Wang S."/>
            <person name="Wang H."/>
            <person name="Wang A."/>
            <person name="Jiang F."/>
            <person name="Liu H."/>
            <person name="Zhao H."/>
            <person name="Xu D."/>
            <person name="Zhang Y."/>
        </authorList>
    </citation>
    <scope>NUCLEOTIDE SEQUENCE [LARGE SCALE GENOMIC DNA]</scope>
    <source>
        <strain evidence="2">cv. Punajuju</strain>
    </source>
</reference>
<evidence type="ECO:0000313" key="2">
    <source>
        <dbReference type="Proteomes" id="UP001055811"/>
    </source>
</evidence>
<dbReference type="EMBL" id="CM042012">
    <property type="protein sequence ID" value="KAI3750256.1"/>
    <property type="molecule type" value="Genomic_DNA"/>
</dbReference>
<reference evidence="1 2" key="2">
    <citation type="journal article" date="2022" name="Mol. Ecol. Resour.">
        <title>The genomes of chicory, endive, great burdock and yacon provide insights into Asteraceae paleo-polyploidization history and plant inulin production.</title>
        <authorList>
            <person name="Fan W."/>
            <person name="Wang S."/>
            <person name="Wang H."/>
            <person name="Wang A."/>
            <person name="Jiang F."/>
            <person name="Liu H."/>
            <person name="Zhao H."/>
            <person name="Xu D."/>
            <person name="Zhang Y."/>
        </authorList>
    </citation>
    <scope>NUCLEOTIDE SEQUENCE [LARGE SCALE GENOMIC DNA]</scope>
    <source>
        <strain evidence="2">cv. Punajuju</strain>
        <tissue evidence="1">Leaves</tissue>
    </source>
</reference>
<evidence type="ECO:0000313" key="1">
    <source>
        <dbReference type="EMBL" id="KAI3750256.1"/>
    </source>
</evidence>
<organism evidence="1 2">
    <name type="scientific">Cichorium intybus</name>
    <name type="common">Chicory</name>
    <dbReference type="NCBI Taxonomy" id="13427"/>
    <lineage>
        <taxon>Eukaryota</taxon>
        <taxon>Viridiplantae</taxon>
        <taxon>Streptophyta</taxon>
        <taxon>Embryophyta</taxon>
        <taxon>Tracheophyta</taxon>
        <taxon>Spermatophyta</taxon>
        <taxon>Magnoliopsida</taxon>
        <taxon>eudicotyledons</taxon>
        <taxon>Gunneridae</taxon>
        <taxon>Pentapetalae</taxon>
        <taxon>asterids</taxon>
        <taxon>campanulids</taxon>
        <taxon>Asterales</taxon>
        <taxon>Asteraceae</taxon>
        <taxon>Cichorioideae</taxon>
        <taxon>Cichorieae</taxon>
        <taxon>Cichoriinae</taxon>
        <taxon>Cichorium</taxon>
    </lineage>
</organism>
<proteinExistence type="predicted"/>
<name>A0ACB9DUV9_CICIN</name>
<accession>A0ACB9DUV9</accession>
<keyword evidence="2" id="KW-1185">Reference proteome</keyword>
<dbReference type="Proteomes" id="UP001055811">
    <property type="component" value="Linkage Group LG04"/>
</dbReference>
<gene>
    <name evidence="1" type="ORF">L2E82_20889</name>
</gene>
<protein>
    <submittedName>
        <fullName evidence="1">Uncharacterized protein</fullName>
    </submittedName>
</protein>